<evidence type="ECO:0000313" key="4">
    <source>
        <dbReference type="Proteomes" id="UP001066276"/>
    </source>
</evidence>
<keyword evidence="2" id="KW-0732">Signal</keyword>
<feature type="compositionally biased region" description="Acidic residues" evidence="1">
    <location>
        <begin position="441"/>
        <end position="453"/>
    </location>
</feature>
<evidence type="ECO:0000256" key="1">
    <source>
        <dbReference type="SAM" id="MobiDB-lite"/>
    </source>
</evidence>
<accession>A0AAV7NSF3</accession>
<dbReference type="EMBL" id="JANPWB010000012">
    <property type="protein sequence ID" value="KAJ1117895.1"/>
    <property type="molecule type" value="Genomic_DNA"/>
</dbReference>
<proteinExistence type="predicted"/>
<feature type="signal peptide" evidence="2">
    <location>
        <begin position="1"/>
        <end position="22"/>
    </location>
</feature>
<feature type="compositionally biased region" description="Basic residues" evidence="1">
    <location>
        <begin position="162"/>
        <end position="172"/>
    </location>
</feature>
<feature type="compositionally biased region" description="Low complexity" evidence="1">
    <location>
        <begin position="79"/>
        <end position="89"/>
    </location>
</feature>
<feature type="compositionally biased region" description="Polar residues" evidence="1">
    <location>
        <begin position="358"/>
        <end position="369"/>
    </location>
</feature>
<feature type="region of interest" description="Disordered" evidence="1">
    <location>
        <begin position="71"/>
        <end position="314"/>
    </location>
</feature>
<feature type="compositionally biased region" description="Low complexity" evidence="1">
    <location>
        <begin position="205"/>
        <end position="221"/>
    </location>
</feature>
<feature type="compositionally biased region" description="Basic and acidic residues" evidence="1">
    <location>
        <begin position="378"/>
        <end position="391"/>
    </location>
</feature>
<feature type="chain" id="PRO_5043843514" evidence="2">
    <location>
        <begin position="23"/>
        <end position="453"/>
    </location>
</feature>
<evidence type="ECO:0000256" key="2">
    <source>
        <dbReference type="SAM" id="SignalP"/>
    </source>
</evidence>
<sequence length="453" mass="47676">MYFRAFTFVGWLLLGKSAVISGWMETEAKVLEAVALLRQTGRLDLLKDGALAPTRPVRKASAGVAAAVAACSPPREAPAGKVKGAASGVGTKGGSGSGSRSFSGRERGGESPKVPRGTGRAGQRPGWIPAQKWRAGPHVAAEQQAREGQRAGALEQSAVKKVNGKKVGTRKGRPGEYGQKRRQASAAGAPAAPVEGWGGEGFEGVEGSASGGQWDSSSSPGTPDLSWQEPLDYGDEDPGEQDTARVHWGEGKAGPWAASRIASTGWSRRCSGAADASTGQCGGEGVAPPGAVAQKEQRPGQSRRRSKDRGEYSSCVRCGGLGANAVVWEERSEESLEEGELRNSGSEYEWWESGGRGTSNPVHKSLQVQRSGTRRGTSRGERKGGEARTVQERPPLLSPGLDTRKAMVNPPSSHSPTLLRHAVFTSHSARSEEHATASEFYFDEEVSDEGIVP</sequence>
<dbReference type="Proteomes" id="UP001066276">
    <property type="component" value="Chromosome 8"/>
</dbReference>
<organism evidence="3 4">
    <name type="scientific">Pleurodeles waltl</name>
    <name type="common">Iberian ribbed newt</name>
    <dbReference type="NCBI Taxonomy" id="8319"/>
    <lineage>
        <taxon>Eukaryota</taxon>
        <taxon>Metazoa</taxon>
        <taxon>Chordata</taxon>
        <taxon>Craniata</taxon>
        <taxon>Vertebrata</taxon>
        <taxon>Euteleostomi</taxon>
        <taxon>Amphibia</taxon>
        <taxon>Batrachia</taxon>
        <taxon>Caudata</taxon>
        <taxon>Salamandroidea</taxon>
        <taxon>Salamandridae</taxon>
        <taxon>Pleurodelinae</taxon>
        <taxon>Pleurodeles</taxon>
    </lineage>
</organism>
<reference evidence="3" key="1">
    <citation type="journal article" date="2022" name="bioRxiv">
        <title>Sequencing and chromosome-scale assembly of the giantPleurodeles waltlgenome.</title>
        <authorList>
            <person name="Brown T."/>
            <person name="Elewa A."/>
            <person name="Iarovenko S."/>
            <person name="Subramanian E."/>
            <person name="Araus A.J."/>
            <person name="Petzold A."/>
            <person name="Susuki M."/>
            <person name="Suzuki K.-i.T."/>
            <person name="Hayashi T."/>
            <person name="Toyoda A."/>
            <person name="Oliveira C."/>
            <person name="Osipova E."/>
            <person name="Leigh N.D."/>
            <person name="Simon A."/>
            <person name="Yun M.H."/>
        </authorList>
    </citation>
    <scope>NUCLEOTIDE SEQUENCE</scope>
    <source>
        <strain evidence="3">20211129_DDA</strain>
        <tissue evidence="3">Liver</tissue>
    </source>
</reference>
<feature type="compositionally biased region" description="Low complexity" evidence="1">
    <location>
        <begin position="186"/>
        <end position="195"/>
    </location>
</feature>
<protein>
    <submittedName>
        <fullName evidence="3">Uncharacterized protein</fullName>
    </submittedName>
</protein>
<keyword evidence="4" id="KW-1185">Reference proteome</keyword>
<dbReference type="AlphaFoldDB" id="A0AAV7NSF3"/>
<gene>
    <name evidence="3" type="ORF">NDU88_006091</name>
</gene>
<feature type="region of interest" description="Disordered" evidence="1">
    <location>
        <begin position="330"/>
        <end position="453"/>
    </location>
</feature>
<name>A0AAV7NSF3_PLEWA</name>
<evidence type="ECO:0000313" key="3">
    <source>
        <dbReference type="EMBL" id="KAJ1117895.1"/>
    </source>
</evidence>
<comment type="caution">
    <text evidence="3">The sequence shown here is derived from an EMBL/GenBank/DDBJ whole genome shotgun (WGS) entry which is preliminary data.</text>
</comment>